<dbReference type="CDD" id="cd22286">
    <property type="entry name" value="HD_PAXX_N"/>
    <property type="match status" value="1"/>
</dbReference>
<dbReference type="AlphaFoldDB" id="A0A667Y5X7"/>
<gene>
    <name evidence="2" type="primary">paxx</name>
</gene>
<reference evidence="2" key="3">
    <citation type="submission" date="2025-09" db="UniProtKB">
        <authorList>
            <consortium name="Ensembl"/>
        </authorList>
    </citation>
    <scope>IDENTIFICATION</scope>
</reference>
<reference evidence="2" key="2">
    <citation type="submission" date="2025-08" db="UniProtKB">
        <authorList>
            <consortium name="Ensembl"/>
        </authorList>
    </citation>
    <scope>IDENTIFICATION</scope>
</reference>
<dbReference type="InParanoid" id="A0A667Y5X7"/>
<name>A0A667Y5X7_9TELE</name>
<keyword evidence="3" id="KW-1185">Reference proteome</keyword>
<dbReference type="GO" id="GO:0005634">
    <property type="term" value="C:nucleus"/>
    <property type="evidence" value="ECO:0007669"/>
    <property type="project" value="TreeGrafter"/>
</dbReference>
<dbReference type="RefSeq" id="XP_029915507.1">
    <property type="nucleotide sequence ID" value="XM_030059647.1"/>
</dbReference>
<dbReference type="GO" id="GO:0035861">
    <property type="term" value="C:site of double-strand break"/>
    <property type="evidence" value="ECO:0007669"/>
    <property type="project" value="TreeGrafter"/>
</dbReference>
<organism evidence="2 3">
    <name type="scientific">Myripristis murdjan</name>
    <name type="common">pinecone soldierfish</name>
    <dbReference type="NCBI Taxonomy" id="586833"/>
    <lineage>
        <taxon>Eukaryota</taxon>
        <taxon>Metazoa</taxon>
        <taxon>Chordata</taxon>
        <taxon>Craniata</taxon>
        <taxon>Vertebrata</taxon>
        <taxon>Euteleostomi</taxon>
        <taxon>Actinopterygii</taxon>
        <taxon>Neopterygii</taxon>
        <taxon>Teleostei</taxon>
        <taxon>Neoteleostei</taxon>
        <taxon>Acanthomorphata</taxon>
        <taxon>Holocentriformes</taxon>
        <taxon>Holocentridae</taxon>
        <taxon>Myripristis</taxon>
    </lineage>
</organism>
<sequence length="196" mass="21508">MDGNQTSCCIVSDKRSQSKYLCYTHRKPGLFNICLTDAADVWSTEFTEDTLTQFRQKFAVKSGVEYILKLRSACGTGNVSIVVQDSSAELCLGSGPGDLSVSLSRLEGPQAREELRELLFRMAEGLTLCDSKGGSPSASPLKGQQWRPTEFEPRRQQRSGPSVTVKKRLPGDSLINPGTKKKRQATGVAFDDPEED</sequence>
<dbReference type="GO" id="GO:0060090">
    <property type="term" value="F:molecular adaptor activity"/>
    <property type="evidence" value="ECO:0007669"/>
    <property type="project" value="TreeGrafter"/>
</dbReference>
<dbReference type="GeneTree" id="ENSGT00390000000543"/>
<dbReference type="InterPro" id="IPR054134">
    <property type="entry name" value="PAXX_N"/>
</dbReference>
<dbReference type="PANTHER" id="PTHR28586">
    <property type="entry name" value="PROTEIN PAXX"/>
    <property type="match status" value="1"/>
</dbReference>
<reference evidence="2" key="1">
    <citation type="submission" date="2019-06" db="EMBL/GenBank/DDBJ databases">
        <authorList>
            <consortium name="Wellcome Sanger Institute Data Sharing"/>
        </authorList>
    </citation>
    <scope>NUCLEOTIDE SEQUENCE [LARGE SCALE GENOMIC DNA]</scope>
</reference>
<dbReference type="CTD" id="286257"/>
<dbReference type="InterPro" id="IPR027873">
    <property type="entry name" value="PAXX"/>
</dbReference>
<dbReference type="Proteomes" id="UP000472263">
    <property type="component" value="Chromosome 9"/>
</dbReference>
<dbReference type="Pfam" id="PF15384">
    <property type="entry name" value="PAXX"/>
    <property type="match status" value="1"/>
</dbReference>
<dbReference type="OrthoDB" id="5969703at2759"/>
<protein>
    <recommendedName>
        <fullName evidence="4">PAXX non-homologous end joining factor</fullName>
    </recommendedName>
</protein>
<dbReference type="Ensembl" id="ENSMMDT00005017205.1">
    <property type="protein sequence ID" value="ENSMMDP00005016776.1"/>
    <property type="gene ID" value="ENSMMDG00005008485.1"/>
</dbReference>
<dbReference type="PANTHER" id="PTHR28586:SF1">
    <property type="entry name" value="PROTEIN PAXX"/>
    <property type="match status" value="1"/>
</dbReference>
<dbReference type="GO" id="GO:0070419">
    <property type="term" value="C:nonhomologous end joining complex"/>
    <property type="evidence" value="ECO:0007669"/>
    <property type="project" value="TreeGrafter"/>
</dbReference>
<evidence type="ECO:0008006" key="4">
    <source>
        <dbReference type="Google" id="ProtNLM"/>
    </source>
</evidence>
<proteinExistence type="predicted"/>
<dbReference type="GO" id="GO:0006303">
    <property type="term" value="P:double-strand break repair via nonhomologous end joining"/>
    <property type="evidence" value="ECO:0007669"/>
    <property type="project" value="InterPro"/>
</dbReference>
<evidence type="ECO:0000313" key="2">
    <source>
        <dbReference type="Ensembl" id="ENSMMDP00005016776.1"/>
    </source>
</evidence>
<accession>A0A667Y5X7</accession>
<dbReference type="GeneID" id="115364952"/>
<evidence type="ECO:0000313" key="3">
    <source>
        <dbReference type="Proteomes" id="UP000472263"/>
    </source>
</evidence>
<evidence type="ECO:0000256" key="1">
    <source>
        <dbReference type="SAM" id="MobiDB-lite"/>
    </source>
</evidence>
<dbReference type="FunCoup" id="A0A667Y5X7">
    <property type="interactions" value="538"/>
</dbReference>
<feature type="region of interest" description="Disordered" evidence="1">
    <location>
        <begin position="130"/>
        <end position="196"/>
    </location>
</feature>